<reference evidence="1 2" key="1">
    <citation type="submission" date="2024-04" db="EMBL/GenBank/DDBJ databases">
        <title>genome sequences of Mucor flavus KT1a and Helicostylum pulchrum KT1b strains isolation_sourced from the surface of a dry-aged beef.</title>
        <authorList>
            <person name="Toyotome T."/>
            <person name="Hosono M."/>
            <person name="Torimaru M."/>
            <person name="Fukuda K."/>
            <person name="Mikami N."/>
        </authorList>
    </citation>
    <scope>NUCLEOTIDE SEQUENCE [LARGE SCALE GENOMIC DNA]</scope>
    <source>
        <strain evidence="1 2">KT1b</strain>
    </source>
</reference>
<name>A0ABP9XUC8_9FUNG</name>
<protein>
    <submittedName>
        <fullName evidence="1">Uncharacterized protein</fullName>
    </submittedName>
</protein>
<sequence>MFRACDTVHTIGEFGTVSQYLSKRQHIELNNDMTATLNQDWEIKPDQRFITARALMGSVIVVVYLSLEVYDCDPDIDNHAEQRSSVGFTHQSTLVPSLDSSDFWVGTMHQSEGKSISMKLIPGTYPFNALVTSSTHIDNLVDQPECDPSTVNFVVPQQSNLRYKIYLDSQSWSESLLLDNNSSLNSCSFDSLKHDFMKLVLTLRRQPMTIFTYGKGTTSVNGGALSSRLLATLATSVMRDGESAAILRNGVTDIFYKENTRGIDLPVRVYITIIGNTDLNPLAEELATLLASYISTANKKTVVPSLTDHFKSY</sequence>
<proteinExistence type="predicted"/>
<comment type="caution">
    <text evidence="1">The sequence shown here is derived from an EMBL/GenBank/DDBJ whole genome shotgun (WGS) entry which is preliminary data.</text>
</comment>
<organism evidence="1 2">
    <name type="scientific">Helicostylum pulchrum</name>
    <dbReference type="NCBI Taxonomy" id="562976"/>
    <lineage>
        <taxon>Eukaryota</taxon>
        <taxon>Fungi</taxon>
        <taxon>Fungi incertae sedis</taxon>
        <taxon>Mucoromycota</taxon>
        <taxon>Mucoromycotina</taxon>
        <taxon>Mucoromycetes</taxon>
        <taxon>Mucorales</taxon>
        <taxon>Mucorineae</taxon>
        <taxon>Mucoraceae</taxon>
        <taxon>Helicostylum</taxon>
    </lineage>
</organism>
<evidence type="ECO:0000313" key="2">
    <source>
        <dbReference type="Proteomes" id="UP001476247"/>
    </source>
</evidence>
<dbReference type="Proteomes" id="UP001476247">
    <property type="component" value="Unassembled WGS sequence"/>
</dbReference>
<gene>
    <name evidence="1" type="ORF">HPULCUR_003789</name>
</gene>
<accession>A0ABP9XUC8</accession>
<dbReference type="EMBL" id="BAABUJ010000010">
    <property type="protein sequence ID" value="GAA5798387.1"/>
    <property type="molecule type" value="Genomic_DNA"/>
</dbReference>
<keyword evidence="2" id="KW-1185">Reference proteome</keyword>
<evidence type="ECO:0000313" key="1">
    <source>
        <dbReference type="EMBL" id="GAA5798387.1"/>
    </source>
</evidence>